<evidence type="ECO:0000313" key="1">
    <source>
        <dbReference type="EMBL" id="MDQ0340530.1"/>
    </source>
</evidence>
<dbReference type="Proteomes" id="UP001232445">
    <property type="component" value="Unassembled WGS sequence"/>
</dbReference>
<organism evidence="1 2">
    <name type="scientific">Caldalkalibacillus uzonensis</name>
    <dbReference type="NCBI Taxonomy" id="353224"/>
    <lineage>
        <taxon>Bacteria</taxon>
        <taxon>Bacillati</taxon>
        <taxon>Bacillota</taxon>
        <taxon>Bacilli</taxon>
        <taxon>Bacillales</taxon>
        <taxon>Bacillaceae</taxon>
        <taxon>Caldalkalibacillus</taxon>
    </lineage>
</organism>
<proteinExistence type="predicted"/>
<protein>
    <submittedName>
        <fullName evidence="1">Uncharacterized protein</fullName>
    </submittedName>
</protein>
<keyword evidence="2" id="KW-1185">Reference proteome</keyword>
<sequence length="94" mass="10907">MLPYISITFKKRYVPELVSERLTHAEKRANDIKEIIKGRPKTGFEIVQALFPTKYQSEPMLTVSETVGHLDLLIEWGEIVEEMDKGVLKYRTIV</sequence>
<dbReference type="EMBL" id="JAUSUQ010000015">
    <property type="protein sequence ID" value="MDQ0340530.1"/>
    <property type="molecule type" value="Genomic_DNA"/>
</dbReference>
<gene>
    <name evidence="1" type="ORF">J2S00_003354</name>
</gene>
<dbReference type="RefSeq" id="WP_307342477.1">
    <property type="nucleotide sequence ID" value="NZ_JAUSUQ010000015.1"/>
</dbReference>
<comment type="caution">
    <text evidence="1">The sequence shown here is derived from an EMBL/GenBank/DDBJ whole genome shotgun (WGS) entry which is preliminary data.</text>
</comment>
<name>A0ABU0CXI5_9BACI</name>
<reference evidence="1 2" key="1">
    <citation type="submission" date="2023-07" db="EMBL/GenBank/DDBJ databases">
        <title>Genomic Encyclopedia of Type Strains, Phase IV (KMG-IV): sequencing the most valuable type-strain genomes for metagenomic binning, comparative biology and taxonomic classification.</title>
        <authorList>
            <person name="Goeker M."/>
        </authorList>
    </citation>
    <scope>NUCLEOTIDE SEQUENCE [LARGE SCALE GENOMIC DNA]</scope>
    <source>
        <strain evidence="1 2">DSM 17740</strain>
    </source>
</reference>
<evidence type="ECO:0000313" key="2">
    <source>
        <dbReference type="Proteomes" id="UP001232445"/>
    </source>
</evidence>
<accession>A0ABU0CXI5</accession>